<feature type="signal peptide" evidence="2">
    <location>
        <begin position="1"/>
        <end position="21"/>
    </location>
</feature>
<evidence type="ECO:0000256" key="2">
    <source>
        <dbReference type="SAM" id="SignalP"/>
    </source>
</evidence>
<evidence type="ECO:0008006" key="5">
    <source>
        <dbReference type="Google" id="ProtNLM"/>
    </source>
</evidence>
<evidence type="ECO:0000256" key="1">
    <source>
        <dbReference type="SAM" id="Coils"/>
    </source>
</evidence>
<dbReference type="SUPFAM" id="SSF47781">
    <property type="entry name" value="RuvA domain 2-like"/>
    <property type="match status" value="1"/>
</dbReference>
<evidence type="ECO:0000313" key="3">
    <source>
        <dbReference type="EMBL" id="MBE8719505.1"/>
    </source>
</evidence>
<feature type="chain" id="PRO_5047446225" description="Helix-hairpin-helix DNA-binding motif class 1 domain-containing protein" evidence="2">
    <location>
        <begin position="22"/>
        <end position="683"/>
    </location>
</feature>
<accession>A0ABR9T2D7</accession>
<gene>
    <name evidence="3" type="ORF">C4F40_02015</name>
</gene>
<dbReference type="InterPro" id="IPR010994">
    <property type="entry name" value="RuvA_2-like"/>
</dbReference>
<keyword evidence="1" id="KW-0175">Coiled coil</keyword>
<reference evidence="3 4" key="1">
    <citation type="submission" date="2018-02" db="EMBL/GenBank/DDBJ databases">
        <title>Sphingobacterium KA21.</title>
        <authorList>
            <person name="Vasarhelyi B.M."/>
            <person name="Deshmukh S."/>
            <person name="Balint B."/>
            <person name="Kukolya J."/>
        </authorList>
    </citation>
    <scope>NUCLEOTIDE SEQUENCE [LARGE SCALE GENOMIC DNA]</scope>
    <source>
        <strain evidence="3 4">Ka21</strain>
    </source>
</reference>
<organism evidence="3 4">
    <name type="scientific">Sphingobacterium pedocola</name>
    <dbReference type="NCBI Taxonomy" id="2082722"/>
    <lineage>
        <taxon>Bacteria</taxon>
        <taxon>Pseudomonadati</taxon>
        <taxon>Bacteroidota</taxon>
        <taxon>Sphingobacteriia</taxon>
        <taxon>Sphingobacteriales</taxon>
        <taxon>Sphingobacteriaceae</taxon>
        <taxon>Sphingobacterium</taxon>
    </lineage>
</organism>
<keyword evidence="2" id="KW-0732">Signal</keyword>
<dbReference type="EMBL" id="PSKQ01000012">
    <property type="protein sequence ID" value="MBE8719505.1"/>
    <property type="molecule type" value="Genomic_DNA"/>
</dbReference>
<protein>
    <recommendedName>
        <fullName evidence="5">Helix-hairpin-helix DNA-binding motif class 1 domain-containing protein</fullName>
    </recommendedName>
</protein>
<sequence>MIFRKLAYCLVLLSISSQTLAQQEEMEIEELLMEQLNEESDENDDLSELTENLAYYMRHPLDLNKADRNDLNHLIFLSPQQIGNLLLHREISGNFISVRELQGVSGFDLQTIQRIQPFVTVRDPTSLDEFSFHRLVNASEHMLMMRYGRVIEKQAGYFIQDSSRSRYLGSPDRYAVRYRMNFENKIRVALNMEKDAGEPFFNGKQKYGFDFYSGHIVVNDINRNIKQVVIGDYGLQFGQGLVTWNGLSFGKGAWIGSAARQGMGLKPYSSMNENNFQRGISAKLVVDNFEITPFVSYNSLSGNLIKSGSDNYITTINYSGLHRTPTELNYKQAIKQVVSGMNVTYNFKRFRAGVTYMRTSFNGQVAAGNTMREKFDFEGKSLDQIGIHYHYTYRNTYLYGETAYSVGSGFAANNGIIASLHPKVSAIVNYRNYQRNYHHFFAQSLGEASRVGNEEGVYGGIIYHPSRVIEWVNYVDVFRFPWLRFRVDGPSSGTDFLSQATYSWYKKGKVLLRYRHRLKQENLNIASRNENLLADVVRNQLRTEFQYKLNQVWTVRTRAELALYEKEKDEKSSGWIAYQDVFWKGWRNRLNANMRFAYFHTASYNSRIYAYENDVLHAASFPMYYGKGIRTYLNLRWRMKKDLDIWGRYALTKYTDRETVGSGLDLIEGNYKSDFKVQLRWQW</sequence>
<keyword evidence="4" id="KW-1185">Reference proteome</keyword>
<dbReference type="RefSeq" id="WP_196940346.1">
    <property type="nucleotide sequence ID" value="NZ_MU158690.1"/>
</dbReference>
<name>A0ABR9T2D7_9SPHI</name>
<dbReference type="Proteomes" id="UP000618319">
    <property type="component" value="Unassembled WGS sequence"/>
</dbReference>
<comment type="caution">
    <text evidence="3">The sequence shown here is derived from an EMBL/GenBank/DDBJ whole genome shotgun (WGS) entry which is preliminary data.</text>
</comment>
<proteinExistence type="predicted"/>
<evidence type="ECO:0000313" key="4">
    <source>
        <dbReference type="Proteomes" id="UP000618319"/>
    </source>
</evidence>
<dbReference type="Pfam" id="PF12836">
    <property type="entry name" value="HHH_3"/>
    <property type="match status" value="1"/>
</dbReference>
<feature type="coiled-coil region" evidence="1">
    <location>
        <begin position="19"/>
        <end position="52"/>
    </location>
</feature>